<dbReference type="Gene3D" id="3.40.50.720">
    <property type="entry name" value="NAD(P)-binding Rossmann-like Domain"/>
    <property type="match status" value="1"/>
</dbReference>
<reference evidence="5" key="2">
    <citation type="submission" date="2020-05" db="EMBL/GenBank/DDBJ databases">
        <authorList>
            <person name="Kim H.-S."/>
            <person name="Proctor R.H."/>
            <person name="Brown D.W."/>
        </authorList>
    </citation>
    <scope>NUCLEOTIDE SEQUENCE</scope>
    <source>
        <strain evidence="5">NRRL 20472</strain>
    </source>
</reference>
<comment type="similarity">
    <text evidence="1">Belongs to the short-chain dehydrogenases/reductases (SDR) family.</text>
</comment>
<comment type="caution">
    <text evidence="5">The sequence shown here is derived from an EMBL/GenBank/DDBJ whole genome shotgun (WGS) entry which is preliminary data.</text>
</comment>
<dbReference type="PANTHER" id="PTHR24321">
    <property type="entry name" value="DEHYDROGENASES, SHORT CHAIN"/>
    <property type="match status" value="1"/>
</dbReference>
<keyword evidence="6" id="KW-1185">Reference proteome</keyword>
<evidence type="ECO:0000256" key="4">
    <source>
        <dbReference type="SAM" id="SignalP"/>
    </source>
</evidence>
<dbReference type="OrthoDB" id="414540at2759"/>
<dbReference type="AlphaFoldDB" id="A0A8H4WT77"/>
<dbReference type="Pfam" id="PF13561">
    <property type="entry name" value="adh_short_C2"/>
    <property type="match status" value="1"/>
</dbReference>
<keyword evidence="4" id="KW-0732">Signal</keyword>
<reference evidence="5" key="1">
    <citation type="journal article" date="2020" name="BMC Genomics">
        <title>Correction to: Identification and distribution of gene clusters required for synthesis of sphingolipid metabolism inhibitors in diverse species of the filamentous fungus Fusarium.</title>
        <authorList>
            <person name="Kim H.S."/>
            <person name="Lohmar J.M."/>
            <person name="Busman M."/>
            <person name="Brown D.W."/>
            <person name="Naumann T.A."/>
            <person name="Divon H.H."/>
            <person name="Lysoe E."/>
            <person name="Uhlig S."/>
            <person name="Proctor R.H."/>
        </authorList>
    </citation>
    <scope>NUCLEOTIDE SEQUENCE</scope>
    <source>
        <strain evidence="5">NRRL 20472</strain>
    </source>
</reference>
<dbReference type="Proteomes" id="UP000622797">
    <property type="component" value="Unassembled WGS sequence"/>
</dbReference>
<evidence type="ECO:0000313" key="6">
    <source>
        <dbReference type="Proteomes" id="UP000622797"/>
    </source>
</evidence>
<dbReference type="InterPro" id="IPR020904">
    <property type="entry name" value="Sc_DH/Rdtase_CS"/>
</dbReference>
<sequence>MSFSTVLLVGKVALVTGGGSPYGIGRSLVLALAQAGAKAVYATDLTLTNIPSLQKEVIDSGSSCQIHAKRLDVGSEEQTVAVLKEILSEQGLYPALFCNVPSNLDYLVGRTLQNTEVKDYDFAISVMQRSFFLALKYGGQALATTSSSKPSSGGSIIVTSSMADVNGAVSDISYSTAKAAVASMVKPGAVQLAASHIRVNSIAPGFVRTSIVATSASTFSGNAFNEKLDTEASKVAFDNTIEPIEITNIGVFLVSD</sequence>
<dbReference type="CDD" id="cd05233">
    <property type="entry name" value="SDR_c"/>
    <property type="match status" value="1"/>
</dbReference>
<dbReference type="SUPFAM" id="SSF51735">
    <property type="entry name" value="NAD(P)-binding Rossmann-fold domains"/>
    <property type="match status" value="1"/>
</dbReference>
<proteinExistence type="inferred from homology"/>
<gene>
    <name evidence="5" type="ORF">FSARC_13603</name>
</gene>
<feature type="signal peptide" evidence="4">
    <location>
        <begin position="1"/>
        <end position="17"/>
    </location>
</feature>
<dbReference type="PROSITE" id="PS00061">
    <property type="entry name" value="ADH_SHORT"/>
    <property type="match status" value="1"/>
</dbReference>
<dbReference type="GO" id="GO:0016491">
    <property type="term" value="F:oxidoreductase activity"/>
    <property type="evidence" value="ECO:0007669"/>
    <property type="project" value="UniProtKB-KW"/>
</dbReference>
<evidence type="ECO:0000256" key="3">
    <source>
        <dbReference type="ARBA" id="ARBA00023002"/>
    </source>
</evidence>
<dbReference type="InterPro" id="IPR002347">
    <property type="entry name" value="SDR_fam"/>
</dbReference>
<organism evidence="5 6">
    <name type="scientific">Fusarium sarcochroum</name>
    <dbReference type="NCBI Taxonomy" id="1208366"/>
    <lineage>
        <taxon>Eukaryota</taxon>
        <taxon>Fungi</taxon>
        <taxon>Dikarya</taxon>
        <taxon>Ascomycota</taxon>
        <taxon>Pezizomycotina</taxon>
        <taxon>Sordariomycetes</taxon>
        <taxon>Hypocreomycetidae</taxon>
        <taxon>Hypocreales</taxon>
        <taxon>Nectriaceae</taxon>
        <taxon>Fusarium</taxon>
        <taxon>Fusarium lateritium species complex</taxon>
    </lineage>
</organism>
<dbReference type="PRINTS" id="PR00081">
    <property type="entry name" value="GDHRDH"/>
</dbReference>
<keyword evidence="3" id="KW-0560">Oxidoreductase</keyword>
<evidence type="ECO:0000256" key="2">
    <source>
        <dbReference type="ARBA" id="ARBA00022857"/>
    </source>
</evidence>
<evidence type="ECO:0000313" key="5">
    <source>
        <dbReference type="EMBL" id="KAF4949054.1"/>
    </source>
</evidence>
<accession>A0A8H4WT77</accession>
<protein>
    <submittedName>
        <fullName evidence="5">Uncharacterized protein</fullName>
    </submittedName>
</protein>
<feature type="chain" id="PRO_5034820645" evidence="4">
    <location>
        <begin position="18"/>
        <end position="256"/>
    </location>
</feature>
<dbReference type="PANTHER" id="PTHR24321:SF8">
    <property type="entry name" value="ESTRADIOL 17-BETA-DEHYDROGENASE 8-RELATED"/>
    <property type="match status" value="1"/>
</dbReference>
<name>A0A8H4WT77_9HYPO</name>
<dbReference type="EMBL" id="JABEXW010001025">
    <property type="protein sequence ID" value="KAF4949054.1"/>
    <property type="molecule type" value="Genomic_DNA"/>
</dbReference>
<dbReference type="InterPro" id="IPR036291">
    <property type="entry name" value="NAD(P)-bd_dom_sf"/>
</dbReference>
<evidence type="ECO:0000256" key="1">
    <source>
        <dbReference type="ARBA" id="ARBA00006484"/>
    </source>
</evidence>
<keyword evidence="2" id="KW-0521">NADP</keyword>